<gene>
    <name evidence="1" type="ORF">GCM10022214_13700</name>
</gene>
<evidence type="ECO:0008006" key="3">
    <source>
        <dbReference type="Google" id="ProtNLM"/>
    </source>
</evidence>
<dbReference type="EMBL" id="BAAAZG010000003">
    <property type="protein sequence ID" value="GAA4061886.1"/>
    <property type="molecule type" value="Genomic_DNA"/>
</dbReference>
<name>A0ABP7V9X9_9ACTN</name>
<accession>A0ABP7V9X9</accession>
<dbReference type="Proteomes" id="UP001500683">
    <property type="component" value="Unassembled WGS sequence"/>
</dbReference>
<evidence type="ECO:0000313" key="1">
    <source>
        <dbReference type="EMBL" id="GAA4061886.1"/>
    </source>
</evidence>
<evidence type="ECO:0000313" key="2">
    <source>
        <dbReference type="Proteomes" id="UP001500683"/>
    </source>
</evidence>
<keyword evidence="2" id="KW-1185">Reference proteome</keyword>
<dbReference type="InterPro" id="IPR015943">
    <property type="entry name" value="WD40/YVTN_repeat-like_dom_sf"/>
</dbReference>
<dbReference type="InterPro" id="IPR011044">
    <property type="entry name" value="Quino_amine_DH_bsu"/>
</dbReference>
<proteinExistence type="predicted"/>
<sequence length="332" mass="35445">MCPSLRHVSETVTANLLAPGVFDGVATTREEPLAFTSQRAPFPITGRTWHVPSGSPVGPPILSFPADRSSWAFDVLPGPGGDAPLVAWADRQCLRVRHLGTGTEITIDPKRPKPPVSVGLAVHCGTAAVVAVFGPVDAEVVVWDAFTGDQRAVFRVWLGHWAGLDRWILHLTGPLIGLTCDTEQIDEWDDGTVDVVDAYYLAVWDIERGEEITSFPSPGCRRAAAVDGPDGALLIRPEYPGVLVCRLDGRRVTALQTPDLPEQVAAATVAGRLLVAADVPNDPCLLLAWDAAHPASCHRIAFPGMVNDLAFTTDGTLLAATDEGLYTAVVRT</sequence>
<reference evidence="2" key="1">
    <citation type="journal article" date="2019" name="Int. J. Syst. Evol. Microbiol.">
        <title>The Global Catalogue of Microorganisms (GCM) 10K type strain sequencing project: providing services to taxonomists for standard genome sequencing and annotation.</title>
        <authorList>
            <consortium name="The Broad Institute Genomics Platform"/>
            <consortium name="The Broad Institute Genome Sequencing Center for Infectious Disease"/>
            <person name="Wu L."/>
            <person name="Ma J."/>
        </authorList>
    </citation>
    <scope>NUCLEOTIDE SEQUENCE [LARGE SCALE GENOMIC DNA]</scope>
    <source>
        <strain evidence="2">JCM 16702</strain>
    </source>
</reference>
<organism evidence="1 2">
    <name type="scientific">Actinomadura miaoliensis</name>
    <dbReference type="NCBI Taxonomy" id="430685"/>
    <lineage>
        <taxon>Bacteria</taxon>
        <taxon>Bacillati</taxon>
        <taxon>Actinomycetota</taxon>
        <taxon>Actinomycetes</taxon>
        <taxon>Streptosporangiales</taxon>
        <taxon>Thermomonosporaceae</taxon>
        <taxon>Actinomadura</taxon>
    </lineage>
</organism>
<dbReference type="SUPFAM" id="SSF50969">
    <property type="entry name" value="YVTN repeat-like/Quinoprotein amine dehydrogenase"/>
    <property type="match status" value="1"/>
</dbReference>
<protein>
    <recommendedName>
        <fullName evidence="3">WD40 repeat domain-containing protein</fullName>
    </recommendedName>
</protein>
<dbReference type="Gene3D" id="2.130.10.10">
    <property type="entry name" value="YVTN repeat-like/Quinoprotein amine dehydrogenase"/>
    <property type="match status" value="1"/>
</dbReference>
<comment type="caution">
    <text evidence="1">The sequence shown here is derived from an EMBL/GenBank/DDBJ whole genome shotgun (WGS) entry which is preliminary data.</text>
</comment>